<dbReference type="GO" id="GO:0016705">
    <property type="term" value="F:oxidoreductase activity, acting on paired donors, with incorporation or reduction of molecular oxygen"/>
    <property type="evidence" value="ECO:0007669"/>
    <property type="project" value="InterPro"/>
</dbReference>
<dbReference type="Proteomes" id="UP000729402">
    <property type="component" value="Unassembled WGS sequence"/>
</dbReference>
<evidence type="ECO:0000313" key="3">
    <source>
        <dbReference type="EMBL" id="KAG8096772.1"/>
    </source>
</evidence>
<keyword evidence="2" id="KW-0560">Oxidoreductase</keyword>
<dbReference type="InterPro" id="IPR017972">
    <property type="entry name" value="Cyt_P450_CS"/>
</dbReference>
<reference evidence="3" key="1">
    <citation type="journal article" date="2021" name="bioRxiv">
        <title>Whole Genome Assembly and Annotation of Northern Wild Rice, Zizania palustris L., Supports a Whole Genome Duplication in the Zizania Genus.</title>
        <authorList>
            <person name="Haas M."/>
            <person name="Kono T."/>
            <person name="Macchietto M."/>
            <person name="Millas R."/>
            <person name="McGilp L."/>
            <person name="Shao M."/>
            <person name="Duquette J."/>
            <person name="Hirsch C.N."/>
            <person name="Kimball J."/>
        </authorList>
    </citation>
    <scope>NUCLEOTIDE SEQUENCE</scope>
    <source>
        <tissue evidence="3">Fresh leaf tissue</tissue>
    </source>
</reference>
<protein>
    <submittedName>
        <fullName evidence="3">Uncharacterized protein</fullName>
    </submittedName>
</protein>
<evidence type="ECO:0000256" key="1">
    <source>
        <dbReference type="ARBA" id="ARBA00010617"/>
    </source>
</evidence>
<dbReference type="PANTHER" id="PTHR47950:SF44">
    <property type="entry name" value="CYTOCHROME P450, FAMILY 76, SUBFAMILY C, POLYPEPTIDE 5-RELATED"/>
    <property type="match status" value="1"/>
</dbReference>
<evidence type="ECO:0000313" key="4">
    <source>
        <dbReference type="Proteomes" id="UP000729402"/>
    </source>
</evidence>
<dbReference type="GO" id="GO:0020037">
    <property type="term" value="F:heme binding"/>
    <property type="evidence" value="ECO:0007669"/>
    <property type="project" value="InterPro"/>
</dbReference>
<proteinExistence type="inferred from homology"/>
<dbReference type="GO" id="GO:0004497">
    <property type="term" value="F:monooxygenase activity"/>
    <property type="evidence" value="ECO:0007669"/>
    <property type="project" value="UniProtKB-KW"/>
</dbReference>
<dbReference type="EMBL" id="JAAALK010000079">
    <property type="protein sequence ID" value="KAG8096772.1"/>
    <property type="molecule type" value="Genomic_DNA"/>
</dbReference>
<dbReference type="InterPro" id="IPR001128">
    <property type="entry name" value="Cyt_P450"/>
</dbReference>
<dbReference type="GO" id="GO:0005506">
    <property type="term" value="F:iron ion binding"/>
    <property type="evidence" value="ECO:0007669"/>
    <property type="project" value="InterPro"/>
</dbReference>
<dbReference type="PROSITE" id="PS00086">
    <property type="entry name" value="CYTOCHROME_P450"/>
    <property type="match status" value="1"/>
</dbReference>
<name>A0A8J5X3N8_ZIZPA</name>
<keyword evidence="2" id="KW-0408">Iron</keyword>
<sequence length="302" mass="34001">MLSAIYSIDMDPESTAVFRAVVEDAMMLIGTPNLSDLFPSISALDLQGVRRRVAKLFTVTYRQYDEQVSRRRRDIDAGEARKNDLLGVVLDMEKKWQQEGSVLSHETMKALFTDIYGAGASTTAVLIEWAMADLLQNQQSMRKLKEELTSVIGANAQIQESDISRLPYLRAVVKETLRLRAVAPLVPRRAEATIQVHGYTIPKGTHVLLNLWAINRDAKAWNDPDMFVPERFIGNDGINYLGQNFEFVPFGVGRRICLGLPLAHKVMYLVLGTLVHQFEWSLPEELKESGIDMTEKCGAVLY</sequence>
<reference evidence="3" key="2">
    <citation type="submission" date="2021-02" db="EMBL/GenBank/DDBJ databases">
        <authorList>
            <person name="Kimball J.A."/>
            <person name="Haas M.W."/>
            <person name="Macchietto M."/>
            <person name="Kono T."/>
            <person name="Duquette J."/>
            <person name="Shao M."/>
        </authorList>
    </citation>
    <scope>NUCLEOTIDE SEQUENCE</scope>
    <source>
        <tissue evidence="3">Fresh leaf tissue</tissue>
    </source>
</reference>
<evidence type="ECO:0000256" key="2">
    <source>
        <dbReference type="RuleBase" id="RU000461"/>
    </source>
</evidence>
<dbReference type="FunFam" id="1.10.630.10:FF:000163">
    <property type="entry name" value="Geraniol 8-hydroxylase"/>
    <property type="match status" value="1"/>
</dbReference>
<keyword evidence="4" id="KW-1185">Reference proteome</keyword>
<dbReference type="AlphaFoldDB" id="A0A8J5X3N8"/>
<keyword evidence="2" id="KW-0349">Heme</keyword>
<dbReference type="OrthoDB" id="6764281at2759"/>
<accession>A0A8J5X3N8</accession>
<comment type="caution">
    <text evidence="3">The sequence shown here is derived from an EMBL/GenBank/DDBJ whole genome shotgun (WGS) entry which is preliminary data.</text>
</comment>
<organism evidence="3 4">
    <name type="scientific">Zizania palustris</name>
    <name type="common">Northern wild rice</name>
    <dbReference type="NCBI Taxonomy" id="103762"/>
    <lineage>
        <taxon>Eukaryota</taxon>
        <taxon>Viridiplantae</taxon>
        <taxon>Streptophyta</taxon>
        <taxon>Embryophyta</taxon>
        <taxon>Tracheophyta</taxon>
        <taxon>Spermatophyta</taxon>
        <taxon>Magnoliopsida</taxon>
        <taxon>Liliopsida</taxon>
        <taxon>Poales</taxon>
        <taxon>Poaceae</taxon>
        <taxon>BOP clade</taxon>
        <taxon>Oryzoideae</taxon>
        <taxon>Oryzeae</taxon>
        <taxon>Zizaniinae</taxon>
        <taxon>Zizania</taxon>
    </lineage>
</organism>
<dbReference type="PANTHER" id="PTHR47950">
    <property type="entry name" value="CYTOCHROME P450, FAMILY 76, SUBFAMILY C, POLYPEPTIDE 5-RELATED"/>
    <property type="match status" value="1"/>
</dbReference>
<keyword evidence="2" id="KW-0503">Monooxygenase</keyword>
<keyword evidence="2" id="KW-0479">Metal-binding</keyword>
<comment type="similarity">
    <text evidence="1 2">Belongs to the cytochrome P450 family.</text>
</comment>
<gene>
    <name evidence="3" type="ORF">GUJ93_ZPchr0013g34595</name>
</gene>
<dbReference type="Pfam" id="PF00067">
    <property type="entry name" value="p450"/>
    <property type="match status" value="1"/>
</dbReference>